<gene>
    <name evidence="2" type="ORF">KHLLAP_LOCUS10791</name>
</gene>
<organism evidence="2 3">
    <name type="scientific">Anthostomella pinea</name>
    <dbReference type="NCBI Taxonomy" id="933095"/>
    <lineage>
        <taxon>Eukaryota</taxon>
        <taxon>Fungi</taxon>
        <taxon>Dikarya</taxon>
        <taxon>Ascomycota</taxon>
        <taxon>Pezizomycotina</taxon>
        <taxon>Sordariomycetes</taxon>
        <taxon>Xylariomycetidae</taxon>
        <taxon>Xylariales</taxon>
        <taxon>Xylariaceae</taxon>
        <taxon>Anthostomella</taxon>
    </lineage>
</organism>
<dbReference type="EMBL" id="CAUWAG010000014">
    <property type="protein sequence ID" value="CAJ2510323.1"/>
    <property type="molecule type" value="Genomic_DNA"/>
</dbReference>
<feature type="region of interest" description="Disordered" evidence="1">
    <location>
        <begin position="37"/>
        <end position="70"/>
    </location>
</feature>
<dbReference type="AlphaFoldDB" id="A0AAI8YMH9"/>
<proteinExistence type="predicted"/>
<comment type="caution">
    <text evidence="2">The sequence shown here is derived from an EMBL/GenBank/DDBJ whole genome shotgun (WGS) entry which is preliminary data.</text>
</comment>
<dbReference type="GO" id="GO:0003676">
    <property type="term" value="F:nucleic acid binding"/>
    <property type="evidence" value="ECO:0007669"/>
    <property type="project" value="InterPro"/>
</dbReference>
<sequence>MSINLVLHPDLWAPQDPESFHPPGLKNVSRRSFMRGHMTQRAPAPTPVSTPESAPAPMSVTPKQPGANYRGNLQLPANHSANVSDEVNTSLFLTGLPPDCTVGMLLGSFRGTAKIYATFVNTPEVNLGHQTCAAKLVFFH</sequence>
<dbReference type="InterPro" id="IPR035979">
    <property type="entry name" value="RBD_domain_sf"/>
</dbReference>
<dbReference type="Proteomes" id="UP001295740">
    <property type="component" value="Unassembled WGS sequence"/>
</dbReference>
<protein>
    <submittedName>
        <fullName evidence="2">Uu.00g050260.m01.CDS01</fullName>
    </submittedName>
</protein>
<keyword evidence="3" id="KW-1185">Reference proteome</keyword>
<name>A0AAI8YMH9_9PEZI</name>
<evidence type="ECO:0000256" key="1">
    <source>
        <dbReference type="SAM" id="MobiDB-lite"/>
    </source>
</evidence>
<evidence type="ECO:0000313" key="2">
    <source>
        <dbReference type="EMBL" id="CAJ2510323.1"/>
    </source>
</evidence>
<accession>A0AAI8YMH9</accession>
<evidence type="ECO:0000313" key="3">
    <source>
        <dbReference type="Proteomes" id="UP001295740"/>
    </source>
</evidence>
<reference evidence="2" key="1">
    <citation type="submission" date="2023-10" db="EMBL/GenBank/DDBJ databases">
        <authorList>
            <person name="Hackl T."/>
        </authorList>
    </citation>
    <scope>NUCLEOTIDE SEQUENCE</scope>
</reference>
<dbReference type="SUPFAM" id="SSF54928">
    <property type="entry name" value="RNA-binding domain, RBD"/>
    <property type="match status" value="1"/>
</dbReference>